<dbReference type="VEuPathDB" id="FungiDB:CC77DRAFT_440332"/>
<dbReference type="RefSeq" id="XP_018381261.1">
    <property type="nucleotide sequence ID" value="XM_018531698.1"/>
</dbReference>
<name>A0A177D9I7_ALTAL</name>
<dbReference type="KEGG" id="aalt:CC77DRAFT_440332"/>
<feature type="compositionally biased region" description="Basic and acidic residues" evidence="1">
    <location>
        <begin position="34"/>
        <end position="49"/>
    </location>
</feature>
<feature type="region of interest" description="Disordered" evidence="1">
    <location>
        <begin position="1"/>
        <end position="118"/>
    </location>
</feature>
<dbReference type="GeneID" id="29117292"/>
<dbReference type="AlphaFoldDB" id="A0A177D9I7"/>
<protein>
    <submittedName>
        <fullName evidence="2">Uncharacterized protein</fullName>
    </submittedName>
</protein>
<dbReference type="EMBL" id="KV441492">
    <property type="protein sequence ID" value="OAG15840.1"/>
    <property type="molecule type" value="Genomic_DNA"/>
</dbReference>
<feature type="compositionally biased region" description="Basic and acidic residues" evidence="1">
    <location>
        <begin position="79"/>
        <end position="115"/>
    </location>
</feature>
<feature type="region of interest" description="Disordered" evidence="1">
    <location>
        <begin position="133"/>
        <end position="193"/>
    </location>
</feature>
<evidence type="ECO:0000313" key="3">
    <source>
        <dbReference type="Proteomes" id="UP000077248"/>
    </source>
</evidence>
<feature type="compositionally biased region" description="Basic and acidic residues" evidence="1">
    <location>
        <begin position="133"/>
        <end position="144"/>
    </location>
</feature>
<evidence type="ECO:0000313" key="2">
    <source>
        <dbReference type="EMBL" id="OAG15840.1"/>
    </source>
</evidence>
<feature type="compositionally biased region" description="Polar residues" evidence="1">
    <location>
        <begin position="1"/>
        <end position="12"/>
    </location>
</feature>
<dbReference type="Proteomes" id="UP000077248">
    <property type="component" value="Unassembled WGS sequence"/>
</dbReference>
<proteinExistence type="predicted"/>
<sequence>MSRNTSASQRVSTPLLDTPMALVRHGRSPYLPAAKEEIPRPSRATDTRPRSPSKVDQVSKGSRSTISLPLRPAQRQQKRPGDATIDDHNHEMKRPRMTRDAAQERPKNPELDRRIFSSSQRIDARAYISRGEIRQQPDYLDHDQRRSHKHVRFTDAPQPERRLQTRRPYLAEFEGERSRASPDPQTGAKHKEKVEDIRERIDFPGFGYNEELKTPEERLMKYRADVQISQLHQKRYKLIAERYAAEEAELWFQSRMIAAQLMVDVEVSTEGEYRSCCS</sequence>
<evidence type="ECO:0000256" key="1">
    <source>
        <dbReference type="SAM" id="MobiDB-lite"/>
    </source>
</evidence>
<keyword evidence="3" id="KW-1185">Reference proteome</keyword>
<gene>
    <name evidence="2" type="ORF">CC77DRAFT_440332</name>
</gene>
<accession>A0A177D9I7</accession>
<organism evidence="2 3">
    <name type="scientific">Alternaria alternata</name>
    <name type="common">Alternaria rot fungus</name>
    <name type="synonym">Torula alternata</name>
    <dbReference type="NCBI Taxonomy" id="5599"/>
    <lineage>
        <taxon>Eukaryota</taxon>
        <taxon>Fungi</taxon>
        <taxon>Dikarya</taxon>
        <taxon>Ascomycota</taxon>
        <taxon>Pezizomycotina</taxon>
        <taxon>Dothideomycetes</taxon>
        <taxon>Pleosporomycetidae</taxon>
        <taxon>Pleosporales</taxon>
        <taxon>Pleosporineae</taxon>
        <taxon>Pleosporaceae</taxon>
        <taxon>Alternaria</taxon>
        <taxon>Alternaria sect. Alternaria</taxon>
        <taxon>Alternaria alternata complex</taxon>
    </lineage>
</organism>
<reference evidence="2 3" key="1">
    <citation type="submission" date="2016-05" db="EMBL/GenBank/DDBJ databases">
        <title>Comparative analysis of secretome profiles of manganese(II)-oxidizing ascomycete fungi.</title>
        <authorList>
            <consortium name="DOE Joint Genome Institute"/>
            <person name="Zeiner C.A."/>
            <person name="Purvine S.O."/>
            <person name="Zink E.M."/>
            <person name="Wu S."/>
            <person name="Pasa-Tolic L."/>
            <person name="Chaput D.L."/>
            <person name="Haridas S."/>
            <person name="Grigoriev I.V."/>
            <person name="Santelli C.M."/>
            <person name="Hansel C.M."/>
        </authorList>
    </citation>
    <scope>NUCLEOTIDE SEQUENCE [LARGE SCALE GENOMIC DNA]</scope>
    <source>
        <strain evidence="2 3">SRC1lrK2f</strain>
    </source>
</reference>
<feature type="compositionally biased region" description="Polar residues" evidence="1">
    <location>
        <begin position="54"/>
        <end position="67"/>
    </location>
</feature>